<feature type="region of interest" description="Disordered" evidence="1">
    <location>
        <begin position="24"/>
        <end position="55"/>
    </location>
</feature>
<evidence type="ECO:0000313" key="2">
    <source>
        <dbReference type="EMBL" id="MET9847895.1"/>
    </source>
</evidence>
<feature type="compositionally biased region" description="Pro residues" evidence="1">
    <location>
        <begin position="112"/>
        <end position="123"/>
    </location>
</feature>
<comment type="caution">
    <text evidence="2">The sequence shown here is derived from an EMBL/GenBank/DDBJ whole genome shotgun (WGS) entry which is preliminary data.</text>
</comment>
<dbReference type="EMBL" id="JBEXPZ010000034">
    <property type="protein sequence ID" value="MET9847895.1"/>
    <property type="molecule type" value="Genomic_DNA"/>
</dbReference>
<feature type="region of interest" description="Disordered" evidence="1">
    <location>
        <begin position="105"/>
        <end position="184"/>
    </location>
</feature>
<protein>
    <submittedName>
        <fullName evidence="2">Uncharacterized protein</fullName>
    </submittedName>
</protein>
<dbReference type="Proteomes" id="UP001550210">
    <property type="component" value="Unassembled WGS sequence"/>
</dbReference>
<dbReference type="RefSeq" id="WP_355399414.1">
    <property type="nucleotide sequence ID" value="NZ_JBEXPZ010000034.1"/>
</dbReference>
<evidence type="ECO:0000313" key="3">
    <source>
        <dbReference type="Proteomes" id="UP001550210"/>
    </source>
</evidence>
<feature type="compositionally biased region" description="Low complexity" evidence="1">
    <location>
        <begin position="124"/>
        <end position="141"/>
    </location>
</feature>
<sequence length="184" mass="19919">MPPDPVPDVPVFVPDFDPVVPVFDPEPRPDFDPEDGVVPPEPDLPEVPRVPEPLFPAPGLGPLRIRSAARSRTAPVRLPEAFFVPVVGVFPPLVRVFPPLFVPEDSRAPLRPLEPPPRPPVPSEPVRLPEGPPGALLGVLDPDPPDDFGPLEERNVPGVGFFPEFDRPPPPPDVRVLRPNSGPA</sequence>
<keyword evidence="3" id="KW-1185">Reference proteome</keyword>
<gene>
    <name evidence="2" type="ORF">ABZZ21_25770</name>
</gene>
<reference evidence="2 3" key="1">
    <citation type="submission" date="2024-06" db="EMBL/GenBank/DDBJ databases">
        <title>The Natural Products Discovery Center: Release of the First 8490 Sequenced Strains for Exploring Actinobacteria Biosynthetic Diversity.</title>
        <authorList>
            <person name="Kalkreuter E."/>
            <person name="Kautsar S.A."/>
            <person name="Yang D."/>
            <person name="Bader C.D."/>
            <person name="Teijaro C.N."/>
            <person name="Fluegel L."/>
            <person name="Davis C.M."/>
            <person name="Simpson J.R."/>
            <person name="Lauterbach L."/>
            <person name="Steele A.D."/>
            <person name="Gui C."/>
            <person name="Meng S."/>
            <person name="Li G."/>
            <person name="Viehrig K."/>
            <person name="Ye F."/>
            <person name="Su P."/>
            <person name="Kiefer A.F."/>
            <person name="Nichols A."/>
            <person name="Cepeda A.J."/>
            <person name="Yan W."/>
            <person name="Fan B."/>
            <person name="Jiang Y."/>
            <person name="Adhikari A."/>
            <person name="Zheng C.-J."/>
            <person name="Schuster L."/>
            <person name="Cowan T.M."/>
            <person name="Smanski M.J."/>
            <person name="Chevrette M.G."/>
            <person name="De Carvalho L.P.S."/>
            <person name="Shen B."/>
        </authorList>
    </citation>
    <scope>NUCLEOTIDE SEQUENCE [LARGE SCALE GENOMIC DNA]</scope>
    <source>
        <strain evidence="2 3">NPDC006434</strain>
    </source>
</reference>
<organism evidence="2 3">
    <name type="scientific">Streptomyces ossamyceticus</name>
    <dbReference type="NCBI Taxonomy" id="249581"/>
    <lineage>
        <taxon>Bacteria</taxon>
        <taxon>Bacillati</taxon>
        <taxon>Actinomycetota</taxon>
        <taxon>Actinomycetes</taxon>
        <taxon>Kitasatosporales</taxon>
        <taxon>Streptomycetaceae</taxon>
        <taxon>Streptomyces</taxon>
    </lineage>
</organism>
<name>A0ABV2V4F8_9ACTN</name>
<accession>A0ABV2V4F8</accession>
<evidence type="ECO:0000256" key="1">
    <source>
        <dbReference type="SAM" id="MobiDB-lite"/>
    </source>
</evidence>
<proteinExistence type="predicted"/>